<dbReference type="EC" id="2.7.11.25" evidence="2"/>
<accession>A0A1L0B1P1</accession>
<proteinExistence type="inferred from homology"/>
<keyword evidence="6" id="KW-0418">Kinase</keyword>
<dbReference type="PROSITE" id="PS50011">
    <property type="entry name" value="PROTEIN_KINASE_DOM"/>
    <property type="match status" value="1"/>
</dbReference>
<dbReference type="InterPro" id="IPR008271">
    <property type="entry name" value="Ser/Thr_kinase_AS"/>
</dbReference>
<feature type="compositionally biased region" description="Low complexity" evidence="11">
    <location>
        <begin position="581"/>
        <end position="593"/>
    </location>
</feature>
<evidence type="ECO:0000259" key="12">
    <source>
        <dbReference type="PROSITE" id="PS50011"/>
    </source>
</evidence>
<keyword evidence="7 10" id="KW-0067">ATP-binding</keyword>
<evidence type="ECO:0000256" key="2">
    <source>
        <dbReference type="ARBA" id="ARBA00012406"/>
    </source>
</evidence>
<evidence type="ECO:0000256" key="3">
    <source>
        <dbReference type="ARBA" id="ARBA00022527"/>
    </source>
</evidence>
<dbReference type="Pfam" id="PF00069">
    <property type="entry name" value="Pkinase"/>
    <property type="match status" value="1"/>
</dbReference>
<feature type="compositionally biased region" description="Basic and acidic residues" evidence="11">
    <location>
        <begin position="663"/>
        <end position="680"/>
    </location>
</feature>
<dbReference type="FunFam" id="1.10.510.10:FF:000182">
    <property type="entry name" value="MAP kinase kinase kinase mkh1"/>
    <property type="match status" value="1"/>
</dbReference>
<feature type="compositionally biased region" description="Polar residues" evidence="11">
    <location>
        <begin position="720"/>
        <end position="746"/>
    </location>
</feature>
<evidence type="ECO:0000313" key="14">
    <source>
        <dbReference type="Proteomes" id="UP000183365"/>
    </source>
</evidence>
<feature type="region of interest" description="Disordered" evidence="11">
    <location>
        <begin position="382"/>
        <end position="424"/>
    </location>
</feature>
<dbReference type="PROSITE" id="PS00108">
    <property type="entry name" value="PROTEIN_KINASE_ST"/>
    <property type="match status" value="1"/>
</dbReference>
<feature type="compositionally biased region" description="Polar residues" evidence="11">
    <location>
        <begin position="635"/>
        <end position="659"/>
    </location>
</feature>
<evidence type="ECO:0000256" key="5">
    <source>
        <dbReference type="ARBA" id="ARBA00022741"/>
    </source>
</evidence>
<dbReference type="InterPro" id="IPR013761">
    <property type="entry name" value="SAM/pointed_sf"/>
</dbReference>
<dbReference type="GO" id="GO:0004709">
    <property type="term" value="F:MAP kinase kinase kinase activity"/>
    <property type="evidence" value="ECO:0007669"/>
    <property type="project" value="UniProtKB-EC"/>
</dbReference>
<feature type="compositionally biased region" description="Polar residues" evidence="11">
    <location>
        <begin position="1190"/>
        <end position="1202"/>
    </location>
</feature>
<feature type="binding site" evidence="10">
    <location>
        <position position="1321"/>
    </location>
    <ligand>
        <name>ATP</name>
        <dbReference type="ChEBI" id="CHEBI:30616"/>
    </ligand>
</feature>
<dbReference type="OrthoDB" id="266718at2759"/>
<feature type="region of interest" description="Disordered" evidence="11">
    <location>
        <begin position="325"/>
        <end position="364"/>
    </location>
</feature>
<feature type="compositionally biased region" description="Polar residues" evidence="11">
    <location>
        <begin position="382"/>
        <end position="408"/>
    </location>
</feature>
<name>A0A1L0B1P1_9ASCO</name>
<evidence type="ECO:0000313" key="13">
    <source>
        <dbReference type="EMBL" id="SGZ38899.1"/>
    </source>
</evidence>
<feature type="compositionally biased region" description="Low complexity" evidence="11">
    <location>
        <begin position="770"/>
        <end position="781"/>
    </location>
</feature>
<evidence type="ECO:0000256" key="4">
    <source>
        <dbReference type="ARBA" id="ARBA00022679"/>
    </source>
</evidence>
<comment type="similarity">
    <text evidence="1">Belongs to the protein kinase superfamily. STE Ser/Thr protein kinase family. MAP kinase kinase kinase subfamily.</text>
</comment>
<keyword evidence="5 10" id="KW-0547">Nucleotide-binding</keyword>
<evidence type="ECO:0000256" key="7">
    <source>
        <dbReference type="ARBA" id="ARBA00022840"/>
    </source>
</evidence>
<dbReference type="PANTHER" id="PTHR11584:SF369">
    <property type="entry name" value="MITOGEN-ACTIVATED PROTEIN KINASE KINASE KINASE 19-RELATED"/>
    <property type="match status" value="1"/>
</dbReference>
<evidence type="ECO:0000256" key="6">
    <source>
        <dbReference type="ARBA" id="ARBA00022777"/>
    </source>
</evidence>
<keyword evidence="14" id="KW-1185">Reference proteome</keyword>
<gene>
    <name evidence="13" type="ORF">HGUI_01099</name>
</gene>
<organism evidence="13 14">
    <name type="scientific">Hanseniaspora guilliermondii</name>
    <dbReference type="NCBI Taxonomy" id="56406"/>
    <lineage>
        <taxon>Eukaryota</taxon>
        <taxon>Fungi</taxon>
        <taxon>Dikarya</taxon>
        <taxon>Ascomycota</taxon>
        <taxon>Saccharomycotina</taxon>
        <taxon>Saccharomycetes</taxon>
        <taxon>Saccharomycodales</taxon>
        <taxon>Saccharomycodaceae</taxon>
        <taxon>Hanseniaspora</taxon>
    </lineage>
</organism>
<feature type="region of interest" description="Disordered" evidence="11">
    <location>
        <begin position="581"/>
        <end position="828"/>
    </location>
</feature>
<feature type="compositionally biased region" description="Polar residues" evidence="11">
    <location>
        <begin position="51"/>
        <end position="71"/>
    </location>
</feature>
<dbReference type="InterPro" id="IPR000719">
    <property type="entry name" value="Prot_kinase_dom"/>
</dbReference>
<evidence type="ECO:0000256" key="11">
    <source>
        <dbReference type="SAM" id="MobiDB-lite"/>
    </source>
</evidence>
<comment type="catalytic activity">
    <reaction evidence="9">
        <text>L-seryl-[protein] + ATP = O-phospho-L-seryl-[protein] + ADP + H(+)</text>
        <dbReference type="Rhea" id="RHEA:17989"/>
        <dbReference type="Rhea" id="RHEA-COMP:9863"/>
        <dbReference type="Rhea" id="RHEA-COMP:11604"/>
        <dbReference type="ChEBI" id="CHEBI:15378"/>
        <dbReference type="ChEBI" id="CHEBI:29999"/>
        <dbReference type="ChEBI" id="CHEBI:30616"/>
        <dbReference type="ChEBI" id="CHEBI:83421"/>
        <dbReference type="ChEBI" id="CHEBI:456216"/>
        <dbReference type="EC" id="2.7.11.25"/>
    </reaction>
</comment>
<keyword evidence="4" id="KW-0808">Transferase</keyword>
<dbReference type="Proteomes" id="UP000183365">
    <property type="component" value="Unassembled WGS sequence"/>
</dbReference>
<comment type="catalytic activity">
    <reaction evidence="8">
        <text>L-threonyl-[protein] + ATP = O-phospho-L-threonyl-[protein] + ADP + H(+)</text>
        <dbReference type="Rhea" id="RHEA:46608"/>
        <dbReference type="Rhea" id="RHEA-COMP:11060"/>
        <dbReference type="Rhea" id="RHEA-COMP:11605"/>
        <dbReference type="ChEBI" id="CHEBI:15378"/>
        <dbReference type="ChEBI" id="CHEBI:30013"/>
        <dbReference type="ChEBI" id="CHEBI:30616"/>
        <dbReference type="ChEBI" id="CHEBI:61977"/>
        <dbReference type="ChEBI" id="CHEBI:456216"/>
        <dbReference type="EC" id="2.7.11.25"/>
    </reaction>
</comment>
<keyword evidence="3" id="KW-0723">Serine/threonine-protein kinase</keyword>
<feature type="region of interest" description="Disordered" evidence="11">
    <location>
        <begin position="1132"/>
        <end position="1205"/>
    </location>
</feature>
<feature type="compositionally biased region" description="Low complexity" evidence="11">
    <location>
        <begin position="1176"/>
        <end position="1189"/>
    </location>
</feature>
<protein>
    <recommendedName>
        <fullName evidence="2">mitogen-activated protein kinase kinase kinase</fullName>
        <ecNumber evidence="2">2.7.11.25</ecNumber>
    </recommendedName>
</protein>
<dbReference type="SMART" id="SM00220">
    <property type="entry name" value="S_TKc"/>
    <property type="match status" value="1"/>
</dbReference>
<feature type="compositionally biased region" description="Low complexity" evidence="11">
    <location>
        <begin position="18"/>
        <end position="32"/>
    </location>
</feature>
<feature type="compositionally biased region" description="Low complexity" evidence="11">
    <location>
        <begin position="1136"/>
        <end position="1146"/>
    </location>
</feature>
<sequence>MAILKKKQSSDQYHSRKSSLNSTASSASSSHSIVPKPLNDEKGNHSPLSPLISTSQGSSKSQPVTRNGSRMSSAPIITTSNNNSIPNTPIFQTSSNHSHVNSAAKRFSLSLRSFSSNSSLNNNSVSKEDLTKLNEVTSISSPSNNTFLSDSKLIFDWDVTDPKSWTWQRVVLWLQVNEFSPKWISFFRRSQISGNDFLKLMAYENFTKIEKYLPPSPNSSYNRFQHILKRTMEHNVIYQHKSNSRSVSSLDSIYSRKSNKHLRNGSDQISLNSSSNLITNKSSEKLVDVIENDEEHDTFQKSNSVQSENSQIINEFDISSSSTIQMDASDTPKNFEGPVKVPKLNIPVPPSNAKLRKKSDNQKHESFSALYRRSFISIMGNNTSTKTDVTTLNESTTPSSKQNKQPSIDSRKNSPVTSPSSSGYSFFKKIQKHTTSDVNPLTNPIDPRKVVIEDIYVPKKRSVSPDEDDDNKPDVYIYCTKDRLSFTPLNVKNVNDPTTLKAAIATHNNINHKNYSIYLVDFEFEIGEQQLTDEVMKIIIDAKFPEEFNKFYVKNHLKIQLNRNRSSSSLLSQQSRKMSLKSSISKSSIGSTSDLDDVENGLKYPKTPGHILETAQDYIDASNTMRPNRSRKSTISKNNLSQVNERQPDTQQSSSNHSSFKVIRPDTSNKIDFNKKRETPFVKLNPTREAPPPPLSPGISINSGTDNDMKKRRRPPPPNMLSSEDNNPEMNDTKTKISNQSISFLNATPGVYTKNDSDHMVQQPPKPGFSRKSSLVSLSKRSSQHTLNKPDSQQSLNQTTNTTRLSRSNSSIQSSIYTSPPKLLKRDSSRRIVSSALAGGDTFDENNIVFKNVPEFSDSSDDGFIKKGYEESSDDDGIARKIDHVLNNQDQVSSKFNQQALDTTKKQNSKTVDEDVDSLIKEFEMSLKSDKNTVSNGDVKYSEISTEDSDDSGIAWVHTDIKKKSLLQDEISSEDDHKLQDYQLKANISNNSESDDGIFWSNNNASNASDKLALIKAKPKLNVETKKDFEDSFHSLDFNNVIHEEDEDNSTNNKGDKRLSVLSKDEKVGFSFDSESMLGSFIHESPLPEEDPKNMNSSAVTRKMTLRPSADIVYENLEVFFPGRDLDKPIFEGDISTASPKSSTSSRFNRSGDRHKSIIEASTIQHSSEKDDYTFSSSSGSMNKNSSQNTPNNSVNSQSSNKPMRKKTLRILANEALAVRKKYESETNKLPNTNLSEINQSYDNNSSQMPLLKRQNTTKLWGKKVIEITEKEKVVEINKNKNSQGQYKEFAWIRGEVIGKGSFGCVYLGMNLTTGEMIAVKQVESSTESQIEALRSEMDTLKNLDHLNIVQYLGFEAKNNVYSLFLEYVAGGSVGSLIRMFGRFDDELIRFLNHQVLQGLSYLHNQGILHRDMKADNLLLDLDGVCKISDFGISKRSTDIYSNSEMTMTGTIFWMAPEMVDTKQGYSAKVDVWSLGCIVLEMFAGKRPWSNLEVVAAMFKIGKYKSAPPIPKDTLPLISPEGLTFLNLCFCIDPEKRPTADYLLRNKIFPVNPNFTFMDHALAKFTNANHKTMSLPSEKKLDY</sequence>
<dbReference type="InterPro" id="IPR011009">
    <property type="entry name" value="Kinase-like_dom_sf"/>
</dbReference>
<dbReference type="Gene3D" id="1.10.510.10">
    <property type="entry name" value="Transferase(Phosphotransferase) domain 1"/>
    <property type="match status" value="1"/>
</dbReference>
<feature type="compositionally biased region" description="Low complexity" evidence="11">
    <location>
        <begin position="413"/>
        <end position="424"/>
    </location>
</feature>
<dbReference type="SUPFAM" id="SSF56112">
    <property type="entry name" value="Protein kinase-like (PK-like)"/>
    <property type="match status" value="1"/>
</dbReference>
<dbReference type="SUPFAM" id="SSF47769">
    <property type="entry name" value="SAM/Pointed domain"/>
    <property type="match status" value="1"/>
</dbReference>
<evidence type="ECO:0000256" key="9">
    <source>
        <dbReference type="ARBA" id="ARBA00048329"/>
    </source>
</evidence>
<evidence type="ECO:0000256" key="8">
    <source>
        <dbReference type="ARBA" id="ARBA00047559"/>
    </source>
</evidence>
<evidence type="ECO:0000256" key="1">
    <source>
        <dbReference type="ARBA" id="ARBA00006529"/>
    </source>
</evidence>
<dbReference type="EMBL" id="FQNF01000014">
    <property type="protein sequence ID" value="SGZ38899.1"/>
    <property type="molecule type" value="Genomic_DNA"/>
</dbReference>
<evidence type="ECO:0000256" key="10">
    <source>
        <dbReference type="PROSITE-ProRule" id="PRU10141"/>
    </source>
</evidence>
<feature type="region of interest" description="Disordered" evidence="11">
    <location>
        <begin position="1"/>
        <end position="97"/>
    </location>
</feature>
<feature type="domain" description="Protein kinase" evidence="12">
    <location>
        <begin position="1292"/>
        <end position="1549"/>
    </location>
</feature>
<dbReference type="InterPro" id="IPR017441">
    <property type="entry name" value="Protein_kinase_ATP_BS"/>
</dbReference>
<reference evidence="14" key="1">
    <citation type="submission" date="2016-11" db="EMBL/GenBank/DDBJ databases">
        <authorList>
            <person name="Guldener U."/>
        </authorList>
    </citation>
    <scope>NUCLEOTIDE SEQUENCE [LARGE SCALE GENOMIC DNA]</scope>
</reference>
<dbReference type="PANTHER" id="PTHR11584">
    <property type="entry name" value="SERINE/THREONINE PROTEIN KINASE"/>
    <property type="match status" value="1"/>
</dbReference>
<feature type="compositionally biased region" description="Low complexity" evidence="11">
    <location>
        <begin position="72"/>
        <end position="90"/>
    </location>
</feature>
<dbReference type="VEuPathDB" id="FungiDB:HGUI_01099"/>
<dbReference type="GO" id="GO:0005524">
    <property type="term" value="F:ATP binding"/>
    <property type="evidence" value="ECO:0007669"/>
    <property type="project" value="UniProtKB-UniRule"/>
</dbReference>
<feature type="compositionally biased region" description="Low complexity" evidence="11">
    <location>
        <begin position="792"/>
        <end position="819"/>
    </location>
</feature>
<dbReference type="PROSITE" id="PS00107">
    <property type="entry name" value="PROTEIN_KINASE_ATP"/>
    <property type="match status" value="1"/>
</dbReference>